<gene>
    <name evidence="2" type="ORF">KY290_018500</name>
</gene>
<dbReference type="Proteomes" id="UP000826656">
    <property type="component" value="Unassembled WGS sequence"/>
</dbReference>
<reference evidence="2 3" key="1">
    <citation type="journal article" date="2021" name="bioRxiv">
        <title>Chromosome-scale and haplotype-resolved genome assembly of a tetraploid potato cultivar.</title>
        <authorList>
            <person name="Sun H."/>
            <person name="Jiao W.-B."/>
            <person name="Krause K."/>
            <person name="Campoy J.A."/>
            <person name="Goel M."/>
            <person name="Folz-Donahue K."/>
            <person name="Kukat C."/>
            <person name="Huettel B."/>
            <person name="Schneeberger K."/>
        </authorList>
    </citation>
    <scope>NUCLEOTIDE SEQUENCE [LARGE SCALE GENOMIC DNA]</scope>
    <source>
        <strain evidence="2">SolTubOtavaFocal</strain>
        <tissue evidence="2">Leaves</tissue>
    </source>
</reference>
<evidence type="ECO:0000313" key="2">
    <source>
        <dbReference type="EMBL" id="KAH0762427.1"/>
    </source>
</evidence>
<evidence type="ECO:0000313" key="3">
    <source>
        <dbReference type="Proteomes" id="UP000826656"/>
    </source>
</evidence>
<comment type="caution">
    <text evidence="2">The sequence shown here is derived from an EMBL/GenBank/DDBJ whole genome shotgun (WGS) entry which is preliminary data.</text>
</comment>
<accession>A0ABQ7VGH8</accession>
<evidence type="ECO:0000256" key="1">
    <source>
        <dbReference type="SAM" id="MobiDB-lite"/>
    </source>
</evidence>
<organism evidence="2 3">
    <name type="scientific">Solanum tuberosum</name>
    <name type="common">Potato</name>
    <dbReference type="NCBI Taxonomy" id="4113"/>
    <lineage>
        <taxon>Eukaryota</taxon>
        <taxon>Viridiplantae</taxon>
        <taxon>Streptophyta</taxon>
        <taxon>Embryophyta</taxon>
        <taxon>Tracheophyta</taxon>
        <taxon>Spermatophyta</taxon>
        <taxon>Magnoliopsida</taxon>
        <taxon>eudicotyledons</taxon>
        <taxon>Gunneridae</taxon>
        <taxon>Pentapetalae</taxon>
        <taxon>asterids</taxon>
        <taxon>lamiids</taxon>
        <taxon>Solanales</taxon>
        <taxon>Solanaceae</taxon>
        <taxon>Solanoideae</taxon>
        <taxon>Solaneae</taxon>
        <taxon>Solanum</taxon>
    </lineage>
</organism>
<name>A0ABQ7VGH8_SOLTU</name>
<dbReference type="EMBL" id="JAIVGD010000013">
    <property type="protein sequence ID" value="KAH0762427.1"/>
    <property type="molecule type" value="Genomic_DNA"/>
</dbReference>
<sequence length="55" mass="6425">MEITKKLKEWSTNATSQTSSEKEREVEKKKQIAREVIKNDLRRDKTAHDAVVDPK</sequence>
<protein>
    <submittedName>
        <fullName evidence="2">Uncharacterized protein</fullName>
    </submittedName>
</protein>
<proteinExistence type="predicted"/>
<feature type="region of interest" description="Disordered" evidence="1">
    <location>
        <begin position="1"/>
        <end position="31"/>
    </location>
</feature>
<keyword evidence="3" id="KW-1185">Reference proteome</keyword>
<feature type="compositionally biased region" description="Basic and acidic residues" evidence="1">
    <location>
        <begin position="20"/>
        <end position="31"/>
    </location>
</feature>
<feature type="compositionally biased region" description="Polar residues" evidence="1">
    <location>
        <begin position="10"/>
        <end position="19"/>
    </location>
</feature>